<dbReference type="EMBL" id="DYWT01000092">
    <property type="protein sequence ID" value="HJF31194.1"/>
    <property type="molecule type" value="Genomic_DNA"/>
</dbReference>
<dbReference type="InterPro" id="IPR011055">
    <property type="entry name" value="Dup_hybrid_motif"/>
</dbReference>
<feature type="domain" description="M23ase beta-sheet core" evidence="2">
    <location>
        <begin position="207"/>
        <end position="305"/>
    </location>
</feature>
<proteinExistence type="predicted"/>
<dbReference type="Proteomes" id="UP000698173">
    <property type="component" value="Unassembled WGS sequence"/>
</dbReference>
<dbReference type="Gene3D" id="2.70.70.10">
    <property type="entry name" value="Glucose Permease (Domain IIA)"/>
    <property type="match status" value="1"/>
</dbReference>
<protein>
    <submittedName>
        <fullName evidence="3">M23 family metallopeptidase</fullName>
    </submittedName>
</protein>
<dbReference type="GO" id="GO:0004222">
    <property type="term" value="F:metalloendopeptidase activity"/>
    <property type="evidence" value="ECO:0007669"/>
    <property type="project" value="TreeGrafter"/>
</dbReference>
<comment type="caution">
    <text evidence="3">The sequence shown here is derived from an EMBL/GenBank/DDBJ whole genome shotgun (WGS) entry which is preliminary data.</text>
</comment>
<reference evidence="3" key="2">
    <citation type="submission" date="2021-09" db="EMBL/GenBank/DDBJ databases">
        <authorList>
            <person name="Gilroy R."/>
        </authorList>
    </citation>
    <scope>NUCLEOTIDE SEQUENCE</scope>
    <source>
        <strain evidence="3">CHK171-7178</strain>
    </source>
</reference>
<dbReference type="AlphaFoldDB" id="A0A921FX99"/>
<name>A0A921FX99_SPOPS</name>
<reference evidence="3" key="1">
    <citation type="journal article" date="2021" name="PeerJ">
        <title>Extensive microbial diversity within the chicken gut microbiome revealed by metagenomics and culture.</title>
        <authorList>
            <person name="Gilroy R."/>
            <person name="Ravi A."/>
            <person name="Getino M."/>
            <person name="Pursley I."/>
            <person name="Horton D.L."/>
            <person name="Alikhan N.F."/>
            <person name="Baker D."/>
            <person name="Gharbi K."/>
            <person name="Hall N."/>
            <person name="Watson M."/>
            <person name="Adriaenssens E.M."/>
            <person name="Foster-Nyarko E."/>
            <person name="Jarju S."/>
            <person name="Secka A."/>
            <person name="Antonio M."/>
            <person name="Oren A."/>
            <person name="Chaudhuri R.R."/>
            <person name="La Ragione R."/>
            <person name="Hildebrand F."/>
            <person name="Pallen M.J."/>
        </authorList>
    </citation>
    <scope>NUCLEOTIDE SEQUENCE</scope>
    <source>
        <strain evidence="3">CHK171-7178</strain>
    </source>
</reference>
<dbReference type="PANTHER" id="PTHR21666:SF289">
    <property type="entry name" value="L-ALA--D-GLU ENDOPEPTIDASE"/>
    <property type="match status" value="1"/>
</dbReference>
<evidence type="ECO:0000313" key="4">
    <source>
        <dbReference type="Proteomes" id="UP000698173"/>
    </source>
</evidence>
<keyword evidence="1" id="KW-0732">Signal</keyword>
<dbReference type="InterPro" id="IPR016047">
    <property type="entry name" value="M23ase_b-sheet_dom"/>
</dbReference>
<evidence type="ECO:0000259" key="2">
    <source>
        <dbReference type="Pfam" id="PF01551"/>
    </source>
</evidence>
<dbReference type="CDD" id="cd12797">
    <property type="entry name" value="M23_peptidase"/>
    <property type="match status" value="1"/>
</dbReference>
<accession>A0A921FX99</accession>
<dbReference type="SUPFAM" id="SSF51261">
    <property type="entry name" value="Duplicated hybrid motif"/>
    <property type="match status" value="1"/>
</dbReference>
<organism evidence="3 4">
    <name type="scientific">Sporosarcina psychrophila</name>
    <name type="common">Bacillus psychrophilus</name>
    <dbReference type="NCBI Taxonomy" id="1476"/>
    <lineage>
        <taxon>Bacteria</taxon>
        <taxon>Bacillati</taxon>
        <taxon>Bacillota</taxon>
        <taxon>Bacilli</taxon>
        <taxon>Bacillales</taxon>
        <taxon>Caryophanaceae</taxon>
        <taxon>Sporosarcina</taxon>
    </lineage>
</organism>
<gene>
    <name evidence="3" type="ORF">K8V56_05365</name>
</gene>
<sequence length="328" mass="37775">MRHWVILPTYVIALSLLFLGVVSAKEEPTKEKILDERMHYYLQFENVTVPWYHLAAVDQFERNIQQVRTDIPKKDGPVAIQFLPDYWVGALNPNKQDTSAESIAYFGGYGLDGNDDGFADSNNPEDILYTIATYLSEYGQAEEDFKLALLDYYKREETVTQIMTIAKLYKHFETLDLDEHAFPVPTNYNYSYKGTWGASRGWGGRRIHEGTDLFAGYGTPVRATSYGVIEIMGWNEFGGWRVGIRDTHNTYHYFAHLAYFNKDIKEGDIVEPRTIIGSVGSSGYGKEGTSGRFPPHLHYGMYKYNGRTEWAFDPYPSLRLWERQDKQK</sequence>
<evidence type="ECO:0000313" key="3">
    <source>
        <dbReference type="EMBL" id="HJF31194.1"/>
    </source>
</evidence>
<dbReference type="InterPro" id="IPR050570">
    <property type="entry name" value="Cell_wall_metabolism_enzyme"/>
</dbReference>
<dbReference type="Pfam" id="PF01551">
    <property type="entry name" value="Peptidase_M23"/>
    <property type="match status" value="1"/>
</dbReference>
<evidence type="ECO:0000256" key="1">
    <source>
        <dbReference type="ARBA" id="ARBA00022729"/>
    </source>
</evidence>
<dbReference type="PANTHER" id="PTHR21666">
    <property type="entry name" value="PEPTIDASE-RELATED"/>
    <property type="match status" value="1"/>
</dbReference>